<keyword evidence="1" id="KW-0472">Membrane</keyword>
<organism evidence="2 3">
    <name type="scientific">Striga hermonthica</name>
    <name type="common">Purple witchweed</name>
    <name type="synonym">Buchnera hermonthica</name>
    <dbReference type="NCBI Taxonomy" id="68872"/>
    <lineage>
        <taxon>Eukaryota</taxon>
        <taxon>Viridiplantae</taxon>
        <taxon>Streptophyta</taxon>
        <taxon>Embryophyta</taxon>
        <taxon>Tracheophyta</taxon>
        <taxon>Spermatophyta</taxon>
        <taxon>Magnoliopsida</taxon>
        <taxon>eudicotyledons</taxon>
        <taxon>Gunneridae</taxon>
        <taxon>Pentapetalae</taxon>
        <taxon>asterids</taxon>
        <taxon>lamiids</taxon>
        <taxon>Lamiales</taxon>
        <taxon>Orobanchaceae</taxon>
        <taxon>Buchnereae</taxon>
        <taxon>Striga</taxon>
    </lineage>
</organism>
<feature type="transmembrane region" description="Helical" evidence="1">
    <location>
        <begin position="29"/>
        <end position="51"/>
    </location>
</feature>
<dbReference type="AlphaFoldDB" id="A0A9N7RRB4"/>
<keyword evidence="1" id="KW-0812">Transmembrane</keyword>
<keyword evidence="1" id="KW-1133">Transmembrane helix</keyword>
<sequence>RQNINFTLSKISVTIHFSPGNLFLSVLNILLRSHLFGGLYVGIDFFSLIFLKTLSISNNLVS</sequence>
<comment type="caution">
    <text evidence="2">The sequence shown here is derived from an EMBL/GenBank/DDBJ whole genome shotgun (WGS) entry which is preliminary data.</text>
</comment>
<evidence type="ECO:0000313" key="3">
    <source>
        <dbReference type="Proteomes" id="UP001153555"/>
    </source>
</evidence>
<reference evidence="2" key="1">
    <citation type="submission" date="2019-12" db="EMBL/GenBank/DDBJ databases">
        <authorList>
            <person name="Scholes J."/>
        </authorList>
    </citation>
    <scope>NUCLEOTIDE SEQUENCE</scope>
</reference>
<evidence type="ECO:0000256" key="1">
    <source>
        <dbReference type="SAM" id="Phobius"/>
    </source>
</evidence>
<dbReference type="EMBL" id="CACSLK010034108">
    <property type="protein sequence ID" value="CAA0841536.1"/>
    <property type="molecule type" value="Genomic_DNA"/>
</dbReference>
<feature type="non-terminal residue" evidence="2">
    <location>
        <position position="1"/>
    </location>
</feature>
<feature type="non-terminal residue" evidence="2">
    <location>
        <position position="62"/>
    </location>
</feature>
<evidence type="ECO:0000313" key="2">
    <source>
        <dbReference type="EMBL" id="CAA0841536.1"/>
    </source>
</evidence>
<accession>A0A9N7RRB4</accession>
<protein>
    <submittedName>
        <fullName evidence="2">Uncharacterized protein</fullName>
    </submittedName>
</protein>
<proteinExistence type="predicted"/>
<name>A0A9N7RRB4_STRHE</name>
<gene>
    <name evidence="2" type="ORF">SHERM_07546</name>
</gene>
<dbReference type="Proteomes" id="UP001153555">
    <property type="component" value="Unassembled WGS sequence"/>
</dbReference>
<keyword evidence="3" id="KW-1185">Reference proteome</keyword>